<evidence type="ECO:0000256" key="2">
    <source>
        <dbReference type="ARBA" id="ARBA00001968"/>
    </source>
</evidence>
<dbReference type="SMART" id="SM00304">
    <property type="entry name" value="HAMP"/>
    <property type="match status" value="1"/>
</dbReference>
<feature type="compositionally biased region" description="Low complexity" evidence="12">
    <location>
        <begin position="10"/>
        <end position="24"/>
    </location>
</feature>
<dbReference type="PROSITE" id="PS50109">
    <property type="entry name" value="HIS_KIN"/>
    <property type="match status" value="1"/>
</dbReference>
<dbReference type="SMART" id="SM00387">
    <property type="entry name" value="HATPase_c"/>
    <property type="match status" value="1"/>
</dbReference>
<accession>A0A5C1YG51</accession>
<organism evidence="16 17">
    <name type="scientific">Agromyces intestinalis</name>
    <dbReference type="NCBI Taxonomy" id="2592652"/>
    <lineage>
        <taxon>Bacteria</taxon>
        <taxon>Bacillati</taxon>
        <taxon>Actinomycetota</taxon>
        <taxon>Actinomycetes</taxon>
        <taxon>Micrococcales</taxon>
        <taxon>Microbacteriaceae</taxon>
        <taxon>Agromyces</taxon>
    </lineage>
</organism>
<dbReference type="GO" id="GO:0005886">
    <property type="term" value="C:plasma membrane"/>
    <property type="evidence" value="ECO:0007669"/>
    <property type="project" value="UniProtKB-SubCell"/>
</dbReference>
<feature type="domain" description="Histidine kinase" evidence="14">
    <location>
        <begin position="300"/>
        <end position="513"/>
    </location>
</feature>
<dbReference type="SMART" id="SM00388">
    <property type="entry name" value="HisKA"/>
    <property type="match status" value="1"/>
</dbReference>
<dbReference type="Proteomes" id="UP000324678">
    <property type="component" value="Chromosome"/>
</dbReference>
<keyword evidence="7 13" id="KW-0812">Transmembrane</keyword>
<protein>
    <recommendedName>
        <fullName evidence="4">histidine kinase</fullName>
        <ecNumber evidence="4">2.7.13.3</ecNumber>
    </recommendedName>
</protein>
<dbReference type="Gene3D" id="6.10.340.10">
    <property type="match status" value="1"/>
</dbReference>
<comment type="subcellular location">
    <subcellularLocation>
        <location evidence="3">Cell membrane</location>
    </subcellularLocation>
</comment>
<dbReference type="PANTHER" id="PTHR45436:SF5">
    <property type="entry name" value="SENSOR HISTIDINE KINASE TRCS"/>
    <property type="match status" value="1"/>
</dbReference>
<proteinExistence type="predicted"/>
<dbReference type="EMBL" id="CP043505">
    <property type="protein sequence ID" value="QEO13977.1"/>
    <property type="molecule type" value="Genomic_DNA"/>
</dbReference>
<dbReference type="RefSeq" id="WP_149159999.1">
    <property type="nucleotide sequence ID" value="NZ_CP043505.1"/>
</dbReference>
<comment type="catalytic activity">
    <reaction evidence="1">
        <text>ATP + protein L-histidine = ADP + protein N-phospho-L-histidine.</text>
        <dbReference type="EC" id="2.7.13.3"/>
    </reaction>
</comment>
<dbReference type="InterPro" id="IPR005467">
    <property type="entry name" value="His_kinase_dom"/>
</dbReference>
<dbReference type="Pfam" id="PF00672">
    <property type="entry name" value="HAMP"/>
    <property type="match status" value="1"/>
</dbReference>
<feature type="transmembrane region" description="Helical" evidence="13">
    <location>
        <begin position="201"/>
        <end position="224"/>
    </location>
</feature>
<feature type="domain" description="HAMP" evidence="15">
    <location>
        <begin position="225"/>
        <end position="285"/>
    </location>
</feature>
<evidence type="ECO:0000256" key="8">
    <source>
        <dbReference type="ARBA" id="ARBA00022777"/>
    </source>
</evidence>
<dbReference type="InterPro" id="IPR004358">
    <property type="entry name" value="Sig_transdc_His_kin-like_C"/>
</dbReference>
<name>A0A5C1YG51_9MICO</name>
<gene>
    <name evidence="16" type="ORF">FLP10_05725</name>
</gene>
<keyword evidence="10" id="KW-0902">Two-component regulatory system</keyword>
<dbReference type="PANTHER" id="PTHR45436">
    <property type="entry name" value="SENSOR HISTIDINE KINASE YKOH"/>
    <property type="match status" value="1"/>
</dbReference>
<dbReference type="InterPro" id="IPR003660">
    <property type="entry name" value="HAMP_dom"/>
</dbReference>
<dbReference type="OrthoDB" id="9786919at2"/>
<evidence type="ECO:0000313" key="16">
    <source>
        <dbReference type="EMBL" id="QEO13977.1"/>
    </source>
</evidence>
<keyword evidence="11 13" id="KW-0472">Membrane</keyword>
<evidence type="ECO:0000256" key="12">
    <source>
        <dbReference type="SAM" id="MobiDB-lite"/>
    </source>
</evidence>
<dbReference type="InterPro" id="IPR036890">
    <property type="entry name" value="HATPase_C_sf"/>
</dbReference>
<dbReference type="GO" id="GO:0005509">
    <property type="term" value="F:calcium ion binding"/>
    <property type="evidence" value="ECO:0007669"/>
    <property type="project" value="UniProtKB-ARBA"/>
</dbReference>
<evidence type="ECO:0000256" key="1">
    <source>
        <dbReference type="ARBA" id="ARBA00000085"/>
    </source>
</evidence>
<dbReference type="Pfam" id="PF02518">
    <property type="entry name" value="HATPase_c"/>
    <property type="match status" value="1"/>
</dbReference>
<evidence type="ECO:0000256" key="3">
    <source>
        <dbReference type="ARBA" id="ARBA00004236"/>
    </source>
</evidence>
<dbReference type="CDD" id="cd00075">
    <property type="entry name" value="HATPase"/>
    <property type="match status" value="1"/>
</dbReference>
<evidence type="ECO:0000256" key="11">
    <source>
        <dbReference type="ARBA" id="ARBA00023136"/>
    </source>
</evidence>
<dbReference type="EC" id="2.7.13.3" evidence="4"/>
<dbReference type="AlphaFoldDB" id="A0A5C1YG51"/>
<dbReference type="CDD" id="cd00082">
    <property type="entry name" value="HisKA"/>
    <property type="match status" value="1"/>
</dbReference>
<evidence type="ECO:0000259" key="14">
    <source>
        <dbReference type="PROSITE" id="PS50109"/>
    </source>
</evidence>
<dbReference type="Pfam" id="PF00512">
    <property type="entry name" value="HisKA"/>
    <property type="match status" value="1"/>
</dbReference>
<evidence type="ECO:0000256" key="5">
    <source>
        <dbReference type="ARBA" id="ARBA00022553"/>
    </source>
</evidence>
<feature type="transmembrane region" description="Helical" evidence="13">
    <location>
        <begin position="50"/>
        <end position="75"/>
    </location>
</feature>
<reference evidence="16 17" key="1">
    <citation type="submission" date="2019-09" db="EMBL/GenBank/DDBJ databases">
        <title>Genome sequencing of strain KACC 19306.</title>
        <authorList>
            <person name="Heo J."/>
            <person name="Kim S.-J."/>
            <person name="Kim J.-S."/>
            <person name="Hong S.-B."/>
            <person name="Kwon S.-W."/>
        </authorList>
    </citation>
    <scope>NUCLEOTIDE SEQUENCE [LARGE SCALE GENOMIC DNA]</scope>
    <source>
        <strain evidence="16 17">KACC 19306</strain>
    </source>
</reference>
<dbReference type="FunFam" id="3.30.565.10:FF:000006">
    <property type="entry name" value="Sensor histidine kinase WalK"/>
    <property type="match status" value="1"/>
</dbReference>
<dbReference type="InterPro" id="IPR050428">
    <property type="entry name" value="TCS_sensor_his_kinase"/>
</dbReference>
<keyword evidence="6" id="KW-0808">Transferase</keyword>
<keyword evidence="17" id="KW-1185">Reference proteome</keyword>
<dbReference type="FunFam" id="1.10.287.130:FF:000001">
    <property type="entry name" value="Two-component sensor histidine kinase"/>
    <property type="match status" value="1"/>
</dbReference>
<evidence type="ECO:0000256" key="13">
    <source>
        <dbReference type="SAM" id="Phobius"/>
    </source>
</evidence>
<dbReference type="InterPro" id="IPR003594">
    <property type="entry name" value="HATPase_dom"/>
</dbReference>
<dbReference type="Gene3D" id="1.10.287.130">
    <property type="match status" value="1"/>
</dbReference>
<dbReference type="InterPro" id="IPR003661">
    <property type="entry name" value="HisK_dim/P_dom"/>
</dbReference>
<dbReference type="SUPFAM" id="SSF55874">
    <property type="entry name" value="ATPase domain of HSP90 chaperone/DNA topoisomerase II/histidine kinase"/>
    <property type="match status" value="1"/>
</dbReference>
<feature type="region of interest" description="Disordered" evidence="12">
    <location>
        <begin position="1"/>
        <end position="40"/>
    </location>
</feature>
<evidence type="ECO:0000256" key="6">
    <source>
        <dbReference type="ARBA" id="ARBA00022679"/>
    </source>
</evidence>
<dbReference type="KEGG" id="ail:FLP10_05725"/>
<keyword evidence="9 13" id="KW-1133">Transmembrane helix</keyword>
<dbReference type="InterPro" id="IPR036097">
    <property type="entry name" value="HisK_dim/P_sf"/>
</dbReference>
<evidence type="ECO:0000256" key="10">
    <source>
        <dbReference type="ARBA" id="ARBA00023012"/>
    </source>
</evidence>
<dbReference type="GO" id="GO:0000155">
    <property type="term" value="F:phosphorelay sensor kinase activity"/>
    <property type="evidence" value="ECO:0007669"/>
    <property type="project" value="InterPro"/>
</dbReference>
<sequence length="513" mass="53391">MTRPGDPGHAASARARATTGAVAADGGLESSDAGAATRPGRAPWTLRRRLLTLVAGLLVAMGAVIGVATVVLFHATSVERLDASLRAAAARADEATGPGIPANPRETVIGFLSVPGQPDGTVGAIFAGPASDSAYIADGQLLPAGPAATAALAEVPTDRFVHTVTVGELGEYRSLAIETSPDVRIALALPLAAVTAQTTQLAVTVAVVALGGLVFALGVGSYVVRRSLAPLEQVTATAQAVSERPLDRGDVDLDERVPVDDPRTEVGRLGTAFNRMLGHVASALSAREQSERKVRRFVADASHELRTPLASIRGYAELTRLHGGDLSDDVTHAIGRIESESLRMTELVEDLLLLARLDEGRELEHRPVDLRALVADSVADAQAAGPDHDWSADLPDAPVTVVGDEARLRQVLANLLANARVHTPGGTAVAARLQADDTRARLVVVDDGPGIDHDLQARLFERFTRGDSSRSRRAGSTGLGLAIVKAVVEAHDGTVEVESEPGRTAFTVTLPAG</sequence>
<keyword evidence="5" id="KW-0597">Phosphoprotein</keyword>
<keyword evidence="8" id="KW-0418">Kinase</keyword>
<dbReference type="Gene3D" id="3.30.565.10">
    <property type="entry name" value="Histidine kinase-like ATPase, C-terminal domain"/>
    <property type="match status" value="1"/>
</dbReference>
<evidence type="ECO:0000256" key="9">
    <source>
        <dbReference type="ARBA" id="ARBA00022989"/>
    </source>
</evidence>
<comment type="cofactor">
    <cofactor evidence="2">
        <name>a divalent metal cation</name>
        <dbReference type="ChEBI" id="CHEBI:60240"/>
    </cofactor>
</comment>
<dbReference type="CDD" id="cd06225">
    <property type="entry name" value="HAMP"/>
    <property type="match status" value="1"/>
</dbReference>
<evidence type="ECO:0000259" key="15">
    <source>
        <dbReference type="PROSITE" id="PS50885"/>
    </source>
</evidence>
<evidence type="ECO:0000313" key="17">
    <source>
        <dbReference type="Proteomes" id="UP000324678"/>
    </source>
</evidence>
<dbReference type="PROSITE" id="PS50885">
    <property type="entry name" value="HAMP"/>
    <property type="match status" value="1"/>
</dbReference>
<evidence type="ECO:0000256" key="7">
    <source>
        <dbReference type="ARBA" id="ARBA00022692"/>
    </source>
</evidence>
<evidence type="ECO:0000256" key="4">
    <source>
        <dbReference type="ARBA" id="ARBA00012438"/>
    </source>
</evidence>
<dbReference type="SUPFAM" id="SSF47384">
    <property type="entry name" value="Homodimeric domain of signal transducing histidine kinase"/>
    <property type="match status" value="1"/>
</dbReference>
<dbReference type="PRINTS" id="PR00344">
    <property type="entry name" value="BCTRLSENSOR"/>
</dbReference>